<gene>
    <name evidence="2" type="ORF">F0U60_31800</name>
</gene>
<evidence type="ECO:0008006" key="4">
    <source>
        <dbReference type="Google" id="ProtNLM"/>
    </source>
</evidence>
<accession>A0ABY9WYJ0</accession>
<organism evidence="2 3">
    <name type="scientific">Archangium minus</name>
    <dbReference type="NCBI Taxonomy" id="83450"/>
    <lineage>
        <taxon>Bacteria</taxon>
        <taxon>Pseudomonadati</taxon>
        <taxon>Myxococcota</taxon>
        <taxon>Myxococcia</taxon>
        <taxon>Myxococcales</taxon>
        <taxon>Cystobacterineae</taxon>
        <taxon>Archangiaceae</taxon>
        <taxon>Archangium</taxon>
    </lineage>
</organism>
<evidence type="ECO:0000256" key="1">
    <source>
        <dbReference type="SAM" id="MobiDB-lite"/>
    </source>
</evidence>
<dbReference type="PROSITE" id="PS51257">
    <property type="entry name" value="PROKAR_LIPOPROTEIN"/>
    <property type="match status" value="1"/>
</dbReference>
<dbReference type="Proteomes" id="UP001611383">
    <property type="component" value="Chromosome"/>
</dbReference>
<proteinExistence type="predicted"/>
<sequence>MGWGRTLVLAAVLGWWGVACGPTLEGGAPVEALPEDPPPSEPPPTCLPIPVSCEGKRCGLVSDGCTSLDCGSCGEGEQCIGNVCTTGTKPECVPETCHTLMANCGEYPDGCGGTIQCGTCAEGEVCGAHLPRWCGSCDVSGDLGSSLPVRLEGTPGYRGSTPQYGEHLRDIYRWTAPRTGTYVISNAGSGPESWVKVGLDACASTLAPGPTPEHPNRYHLEAGQSVYVSVFGDGRWLGHVRSFFHLNIVEAAASEQGQCADRIDNDGDGTLDCWDAECSATAECQVEACADVKTGPALPVHVQLPKGLGYDLFKPDCGPQGRDERVVLWTAPKSGTYVFHGSEHVYGISLRNGCRGEQLACDIGYEVQGAQSYTPVLVRQVAAGESVLIVLQGSEGIDHRPFGIPEALLVHEWVPSEGEGLCEDKQDNDGDGRVDDRDPSCPNYVEW</sequence>
<protein>
    <recommendedName>
        <fullName evidence="4">Tryptophan synthase alpha chain</fullName>
    </recommendedName>
</protein>
<name>A0ABY9WYJ0_9BACT</name>
<dbReference type="EMBL" id="CP043494">
    <property type="protein sequence ID" value="WNG48211.1"/>
    <property type="molecule type" value="Genomic_DNA"/>
</dbReference>
<evidence type="ECO:0000313" key="2">
    <source>
        <dbReference type="EMBL" id="WNG48211.1"/>
    </source>
</evidence>
<evidence type="ECO:0000313" key="3">
    <source>
        <dbReference type="Proteomes" id="UP001611383"/>
    </source>
</evidence>
<keyword evidence="3" id="KW-1185">Reference proteome</keyword>
<feature type="region of interest" description="Disordered" evidence="1">
    <location>
        <begin position="420"/>
        <end position="442"/>
    </location>
</feature>
<feature type="compositionally biased region" description="Basic and acidic residues" evidence="1">
    <location>
        <begin position="422"/>
        <end position="439"/>
    </location>
</feature>
<reference evidence="2 3" key="1">
    <citation type="submission" date="2019-08" db="EMBL/GenBank/DDBJ databases">
        <title>Archangium and Cystobacter genomes.</title>
        <authorList>
            <person name="Chen I.-C.K."/>
            <person name="Wielgoss S."/>
        </authorList>
    </citation>
    <scope>NUCLEOTIDE SEQUENCE [LARGE SCALE GENOMIC DNA]</scope>
    <source>
        <strain evidence="2 3">Cbm 6</strain>
    </source>
</reference>
<dbReference type="RefSeq" id="WP_395805455.1">
    <property type="nucleotide sequence ID" value="NZ_CP043494.1"/>
</dbReference>